<dbReference type="InterPro" id="IPR011322">
    <property type="entry name" value="N-reg_PII-like_a/b"/>
</dbReference>
<sequence length="109" mass="11539">MDDEVVLLYTTWPNAETAEAFGALAVAERLAACANVISGMRSIYRWEGAVERAAETVMILKTTAALSPSLTERLIGEHPYDTPCAVALPVSTVGSNPTFLGWVAANAAL</sequence>
<dbReference type="RefSeq" id="WP_302110083.1">
    <property type="nucleotide sequence ID" value="NZ_JAUKTR010000003.1"/>
</dbReference>
<dbReference type="Pfam" id="PF03091">
    <property type="entry name" value="CutA1"/>
    <property type="match status" value="1"/>
</dbReference>
<name>A0ABT8SM79_9CAUL</name>
<evidence type="ECO:0000256" key="1">
    <source>
        <dbReference type="ARBA" id="ARBA00010169"/>
    </source>
</evidence>
<reference evidence="2" key="1">
    <citation type="submission" date="2023-07" db="EMBL/GenBank/DDBJ databases">
        <title>Brevundimonas soil sp. nov., isolated from the soil of chemical plant.</title>
        <authorList>
            <person name="Wu N."/>
        </authorList>
    </citation>
    <scope>NUCLEOTIDE SEQUENCE</scope>
    <source>
        <strain evidence="2">XZ-24</strain>
    </source>
</reference>
<dbReference type="InterPro" id="IPR004323">
    <property type="entry name" value="Ion_tolerance_CutA"/>
</dbReference>
<dbReference type="PANTHER" id="PTHR23419:SF8">
    <property type="entry name" value="FI09726P"/>
    <property type="match status" value="1"/>
</dbReference>
<organism evidence="2 3">
    <name type="scientific">Peiella sedimenti</name>
    <dbReference type="NCBI Taxonomy" id="3061083"/>
    <lineage>
        <taxon>Bacteria</taxon>
        <taxon>Pseudomonadati</taxon>
        <taxon>Pseudomonadota</taxon>
        <taxon>Alphaproteobacteria</taxon>
        <taxon>Caulobacterales</taxon>
        <taxon>Caulobacteraceae</taxon>
        <taxon>Peiella</taxon>
    </lineage>
</organism>
<dbReference type="InterPro" id="IPR015867">
    <property type="entry name" value="N-reg_PII/ATP_PRibTrfase_C"/>
</dbReference>
<dbReference type="Gene3D" id="3.30.70.120">
    <property type="match status" value="1"/>
</dbReference>
<accession>A0ABT8SM79</accession>
<dbReference type="SUPFAM" id="SSF54913">
    <property type="entry name" value="GlnB-like"/>
    <property type="match status" value="1"/>
</dbReference>
<evidence type="ECO:0000313" key="3">
    <source>
        <dbReference type="Proteomes" id="UP001169063"/>
    </source>
</evidence>
<gene>
    <name evidence="2" type="primary">cutA</name>
    <name evidence="2" type="ORF">Q0812_09500</name>
</gene>
<comment type="similarity">
    <text evidence="1">Belongs to the CutA family.</text>
</comment>
<keyword evidence="3" id="KW-1185">Reference proteome</keyword>
<dbReference type="EMBL" id="JAUKTR010000003">
    <property type="protein sequence ID" value="MDO1559661.1"/>
    <property type="molecule type" value="Genomic_DNA"/>
</dbReference>
<dbReference type="PANTHER" id="PTHR23419">
    <property type="entry name" value="DIVALENT CATION TOLERANCE CUTA-RELATED"/>
    <property type="match status" value="1"/>
</dbReference>
<evidence type="ECO:0000313" key="2">
    <source>
        <dbReference type="EMBL" id="MDO1559661.1"/>
    </source>
</evidence>
<dbReference type="Proteomes" id="UP001169063">
    <property type="component" value="Unassembled WGS sequence"/>
</dbReference>
<protein>
    <submittedName>
        <fullName evidence="2">Divalent-cation tolerance protein CutA</fullName>
    </submittedName>
</protein>
<comment type="caution">
    <text evidence="2">The sequence shown here is derived from an EMBL/GenBank/DDBJ whole genome shotgun (WGS) entry which is preliminary data.</text>
</comment>
<proteinExistence type="inferred from homology"/>